<proteinExistence type="predicted"/>
<evidence type="ECO:0000313" key="1">
    <source>
        <dbReference type="EMBL" id="PNI17240.1"/>
    </source>
</evidence>
<name>A0A2J8J383_PANTR</name>
<gene>
    <name evidence="1" type="ORF">CK820_G0051099</name>
</gene>
<protein>
    <submittedName>
        <fullName evidence="1">DRC3 isoform 15</fullName>
    </submittedName>
</protein>
<comment type="caution">
    <text evidence="1">The sequence shown here is derived from an EMBL/GenBank/DDBJ whole genome shotgun (WGS) entry which is preliminary data.</text>
</comment>
<accession>A0A2J8J383</accession>
<organism evidence="1 2">
    <name type="scientific">Pan troglodytes</name>
    <name type="common">Chimpanzee</name>
    <dbReference type="NCBI Taxonomy" id="9598"/>
    <lineage>
        <taxon>Eukaryota</taxon>
        <taxon>Metazoa</taxon>
        <taxon>Chordata</taxon>
        <taxon>Craniata</taxon>
        <taxon>Vertebrata</taxon>
        <taxon>Euteleostomi</taxon>
        <taxon>Mammalia</taxon>
        <taxon>Eutheria</taxon>
        <taxon>Euarchontoglires</taxon>
        <taxon>Primates</taxon>
        <taxon>Haplorrhini</taxon>
        <taxon>Catarrhini</taxon>
        <taxon>Hominidae</taxon>
        <taxon>Pan</taxon>
    </lineage>
</organism>
<dbReference type="Proteomes" id="UP000236370">
    <property type="component" value="Unassembled WGS sequence"/>
</dbReference>
<sequence length="66" mass="7498">NLMQAQLEDEQARREELEKHKTAFVEHLNGSFLFDSMYAEDSEGNKLSYLPGVVAWSPEDVVGTCH</sequence>
<dbReference type="EMBL" id="NBAG03000529">
    <property type="protein sequence ID" value="PNI17240.1"/>
    <property type="molecule type" value="Genomic_DNA"/>
</dbReference>
<evidence type="ECO:0000313" key="2">
    <source>
        <dbReference type="Proteomes" id="UP000236370"/>
    </source>
</evidence>
<dbReference type="AlphaFoldDB" id="A0A2J8J383"/>
<feature type="non-terminal residue" evidence="1">
    <location>
        <position position="1"/>
    </location>
</feature>
<reference evidence="1 2" key="1">
    <citation type="submission" date="2017-12" db="EMBL/GenBank/DDBJ databases">
        <title>High-resolution comparative analysis of great ape genomes.</title>
        <authorList>
            <person name="Pollen A."/>
            <person name="Hastie A."/>
            <person name="Hormozdiari F."/>
            <person name="Dougherty M."/>
            <person name="Liu R."/>
            <person name="Chaisson M."/>
            <person name="Hoppe E."/>
            <person name="Hill C."/>
            <person name="Pang A."/>
            <person name="Hillier L."/>
            <person name="Baker C."/>
            <person name="Armstrong J."/>
            <person name="Shendure J."/>
            <person name="Paten B."/>
            <person name="Wilson R."/>
            <person name="Chao H."/>
            <person name="Schneider V."/>
            <person name="Ventura M."/>
            <person name="Kronenberg Z."/>
            <person name="Murali S."/>
            <person name="Gordon D."/>
            <person name="Cantsilieris S."/>
            <person name="Munson K."/>
            <person name="Nelson B."/>
            <person name="Raja A."/>
            <person name="Underwood J."/>
            <person name="Diekhans M."/>
            <person name="Fiddes I."/>
            <person name="Haussler D."/>
            <person name="Eichler E."/>
        </authorList>
    </citation>
    <scope>NUCLEOTIDE SEQUENCE [LARGE SCALE GENOMIC DNA]</scope>
    <source>
        <strain evidence="1">Yerkes chimp pedigree #C0471</strain>
    </source>
</reference>